<keyword evidence="3" id="KW-1185">Reference proteome</keyword>
<feature type="signal peptide" evidence="1">
    <location>
        <begin position="1"/>
        <end position="19"/>
    </location>
</feature>
<evidence type="ECO:0000313" key="2">
    <source>
        <dbReference type="EMBL" id="GHC58778.1"/>
    </source>
</evidence>
<sequence length="150" mass="16837">MIKQLLVLALLLGAPLVPARAEVVVVSNDPGGNVLQYQARRRELAKAEQVRIQGYCNSACTIFTTLPNVCVGPKATFGFHGASPKTGVPQVDYFLDMQIGQFYRGEVRRRFIDKWRFHLGSKDLHYISAERLVQLDPKIRICPSPKRKNG</sequence>
<accession>A0A918TSB2</accession>
<evidence type="ECO:0008006" key="4">
    <source>
        <dbReference type="Google" id="ProtNLM"/>
    </source>
</evidence>
<dbReference type="RefSeq" id="WP_189411824.1">
    <property type="nucleotide sequence ID" value="NZ_BMYJ01000006.1"/>
</dbReference>
<protein>
    <recommendedName>
        <fullName evidence="4">DUF2155 domain-containing protein</fullName>
    </recommendedName>
</protein>
<proteinExistence type="predicted"/>
<dbReference type="Proteomes" id="UP000638981">
    <property type="component" value="Unassembled WGS sequence"/>
</dbReference>
<name>A0A918TSB2_9RHOB</name>
<organism evidence="2 3">
    <name type="scientific">Neogemmobacter tilapiae</name>
    <dbReference type="NCBI Taxonomy" id="875041"/>
    <lineage>
        <taxon>Bacteria</taxon>
        <taxon>Pseudomonadati</taxon>
        <taxon>Pseudomonadota</taxon>
        <taxon>Alphaproteobacteria</taxon>
        <taxon>Rhodobacterales</taxon>
        <taxon>Paracoccaceae</taxon>
        <taxon>Neogemmobacter</taxon>
    </lineage>
</organism>
<dbReference type="EMBL" id="BMYJ01000006">
    <property type="protein sequence ID" value="GHC58778.1"/>
    <property type="molecule type" value="Genomic_DNA"/>
</dbReference>
<comment type="caution">
    <text evidence="2">The sequence shown here is derived from an EMBL/GenBank/DDBJ whole genome shotgun (WGS) entry which is preliminary data.</text>
</comment>
<evidence type="ECO:0000313" key="3">
    <source>
        <dbReference type="Proteomes" id="UP000638981"/>
    </source>
</evidence>
<keyword evidence="1" id="KW-0732">Signal</keyword>
<gene>
    <name evidence="2" type="ORF">GCM10007315_23150</name>
</gene>
<feature type="chain" id="PRO_5037938944" description="DUF2155 domain-containing protein" evidence="1">
    <location>
        <begin position="20"/>
        <end position="150"/>
    </location>
</feature>
<reference evidence="2" key="1">
    <citation type="journal article" date="2014" name="Int. J. Syst. Evol. Microbiol.">
        <title>Complete genome sequence of Corynebacterium casei LMG S-19264T (=DSM 44701T), isolated from a smear-ripened cheese.</title>
        <authorList>
            <consortium name="US DOE Joint Genome Institute (JGI-PGF)"/>
            <person name="Walter F."/>
            <person name="Albersmeier A."/>
            <person name="Kalinowski J."/>
            <person name="Ruckert C."/>
        </authorList>
    </citation>
    <scope>NUCLEOTIDE SEQUENCE</scope>
    <source>
        <strain evidence="2">KCTC 23310</strain>
    </source>
</reference>
<evidence type="ECO:0000256" key="1">
    <source>
        <dbReference type="SAM" id="SignalP"/>
    </source>
</evidence>
<reference evidence="2" key="2">
    <citation type="submission" date="2020-09" db="EMBL/GenBank/DDBJ databases">
        <authorList>
            <person name="Sun Q."/>
            <person name="Kim S."/>
        </authorList>
    </citation>
    <scope>NUCLEOTIDE SEQUENCE</scope>
    <source>
        <strain evidence="2">KCTC 23310</strain>
    </source>
</reference>
<dbReference type="AlphaFoldDB" id="A0A918TSB2"/>